<name>A0A0A9GJI3_ARUDO</name>
<reference evidence="1" key="2">
    <citation type="journal article" date="2015" name="Data Brief">
        <title>Shoot transcriptome of the giant reed, Arundo donax.</title>
        <authorList>
            <person name="Barrero R.A."/>
            <person name="Guerrero F.D."/>
            <person name="Moolhuijzen P."/>
            <person name="Goolsby J.A."/>
            <person name="Tidwell J."/>
            <person name="Bellgard S.E."/>
            <person name="Bellgard M.I."/>
        </authorList>
    </citation>
    <scope>NUCLEOTIDE SEQUENCE</scope>
    <source>
        <tissue evidence="1">Shoot tissue taken approximately 20 cm above the soil surface</tissue>
    </source>
</reference>
<dbReference type="AlphaFoldDB" id="A0A0A9GJI3"/>
<proteinExistence type="predicted"/>
<reference evidence="1" key="1">
    <citation type="submission" date="2014-09" db="EMBL/GenBank/DDBJ databases">
        <authorList>
            <person name="Magalhaes I.L.F."/>
            <person name="Oliveira U."/>
            <person name="Santos F.R."/>
            <person name="Vidigal T.H.D.A."/>
            <person name="Brescovit A.D."/>
            <person name="Santos A.J."/>
        </authorList>
    </citation>
    <scope>NUCLEOTIDE SEQUENCE</scope>
    <source>
        <tissue evidence="1">Shoot tissue taken approximately 20 cm above the soil surface</tissue>
    </source>
</reference>
<evidence type="ECO:0000313" key="1">
    <source>
        <dbReference type="EMBL" id="JAE23574.1"/>
    </source>
</evidence>
<organism evidence="1">
    <name type="scientific">Arundo donax</name>
    <name type="common">Giant reed</name>
    <name type="synonym">Donax arundinaceus</name>
    <dbReference type="NCBI Taxonomy" id="35708"/>
    <lineage>
        <taxon>Eukaryota</taxon>
        <taxon>Viridiplantae</taxon>
        <taxon>Streptophyta</taxon>
        <taxon>Embryophyta</taxon>
        <taxon>Tracheophyta</taxon>
        <taxon>Spermatophyta</taxon>
        <taxon>Magnoliopsida</taxon>
        <taxon>Liliopsida</taxon>
        <taxon>Poales</taxon>
        <taxon>Poaceae</taxon>
        <taxon>PACMAD clade</taxon>
        <taxon>Arundinoideae</taxon>
        <taxon>Arundineae</taxon>
        <taxon>Arundo</taxon>
    </lineage>
</organism>
<protein>
    <submittedName>
        <fullName evidence="1">Uncharacterized protein</fullName>
    </submittedName>
</protein>
<accession>A0A0A9GJI3</accession>
<dbReference type="EMBL" id="GBRH01174322">
    <property type="protein sequence ID" value="JAE23574.1"/>
    <property type="molecule type" value="Transcribed_RNA"/>
</dbReference>
<sequence length="61" mass="7118">MFSRISSKHLSSSFLFTFPVCNIAYYNHGYIHCTTSEDKKVITHKQFVDLISEVYTRSMHA</sequence>